<dbReference type="EMBL" id="SRLO01001899">
    <property type="protein sequence ID" value="TNN34742.1"/>
    <property type="molecule type" value="Genomic_DNA"/>
</dbReference>
<feature type="compositionally biased region" description="Polar residues" evidence="1">
    <location>
        <begin position="8"/>
        <end position="23"/>
    </location>
</feature>
<feature type="region of interest" description="Disordered" evidence="1">
    <location>
        <begin position="1"/>
        <end position="65"/>
    </location>
</feature>
<comment type="caution">
    <text evidence="2">The sequence shown here is derived from an EMBL/GenBank/DDBJ whole genome shotgun (WGS) entry which is preliminary data.</text>
</comment>
<protein>
    <submittedName>
        <fullName evidence="2">Uncharacterized protein</fullName>
    </submittedName>
</protein>
<gene>
    <name evidence="2" type="ORF">EYF80_055099</name>
</gene>
<evidence type="ECO:0000256" key="1">
    <source>
        <dbReference type="SAM" id="MobiDB-lite"/>
    </source>
</evidence>
<organism evidence="2 3">
    <name type="scientific">Liparis tanakae</name>
    <name type="common">Tanaka's snailfish</name>
    <dbReference type="NCBI Taxonomy" id="230148"/>
    <lineage>
        <taxon>Eukaryota</taxon>
        <taxon>Metazoa</taxon>
        <taxon>Chordata</taxon>
        <taxon>Craniata</taxon>
        <taxon>Vertebrata</taxon>
        <taxon>Euteleostomi</taxon>
        <taxon>Actinopterygii</taxon>
        <taxon>Neopterygii</taxon>
        <taxon>Teleostei</taxon>
        <taxon>Neoteleostei</taxon>
        <taxon>Acanthomorphata</taxon>
        <taxon>Eupercaria</taxon>
        <taxon>Perciformes</taxon>
        <taxon>Cottioidei</taxon>
        <taxon>Cottales</taxon>
        <taxon>Liparidae</taxon>
        <taxon>Liparis</taxon>
    </lineage>
</organism>
<dbReference type="Proteomes" id="UP000314294">
    <property type="component" value="Unassembled WGS sequence"/>
</dbReference>
<reference evidence="2 3" key="1">
    <citation type="submission" date="2019-03" db="EMBL/GenBank/DDBJ databases">
        <title>First draft genome of Liparis tanakae, snailfish: a comprehensive survey of snailfish specific genes.</title>
        <authorList>
            <person name="Kim W."/>
            <person name="Song I."/>
            <person name="Jeong J.-H."/>
            <person name="Kim D."/>
            <person name="Kim S."/>
            <person name="Ryu S."/>
            <person name="Song J.Y."/>
            <person name="Lee S.K."/>
        </authorList>
    </citation>
    <scope>NUCLEOTIDE SEQUENCE [LARGE SCALE GENOMIC DNA]</scope>
    <source>
        <tissue evidence="2">Muscle</tissue>
    </source>
</reference>
<name>A0A4Z2F2L5_9TELE</name>
<proteinExistence type="predicted"/>
<evidence type="ECO:0000313" key="3">
    <source>
        <dbReference type="Proteomes" id="UP000314294"/>
    </source>
</evidence>
<dbReference type="AlphaFoldDB" id="A0A4Z2F2L5"/>
<sequence length="65" mass="7012">MERKGNVALTNSGTLFTGTSANTRAPRLDSSLRLRGPALSRQHDPRGRPPEPGGPRALLRVFTDS</sequence>
<keyword evidence="3" id="KW-1185">Reference proteome</keyword>
<evidence type="ECO:0000313" key="2">
    <source>
        <dbReference type="EMBL" id="TNN34742.1"/>
    </source>
</evidence>
<accession>A0A4Z2F2L5</accession>